<dbReference type="InterPro" id="IPR048332">
    <property type="entry name" value="GD_AH_C"/>
</dbReference>
<keyword evidence="6" id="KW-1185">Reference proteome</keyword>
<dbReference type="Pfam" id="PF08666">
    <property type="entry name" value="SAF"/>
    <property type="match status" value="1"/>
</dbReference>
<sequence length="558" mass="57623">MVPFCYSLFAAPVPAIYGRRYENPASRPRIHAGSVAGADPDLPPDPAMTAPEPPGVVQPLVPMAGTDDVGLVVGDVERGTPVATEAGVVPAGDDVPAGHKVAVRAVAAGAAVRKYGEVIGLARQDIPAGAHVHTHNLGVGSHTLGTAPTRTSAATPWRPPAEPTRDRFQGYRRADGRAATRNYIAVLPTVNCSATVARMVAQTAAAAHAGTPGLDGVIALTHDLGCGMAEGTAGDDILRRTLRGYAGHANIAAVLTISLGCEVNLPENLFGAEVPAETLEIQHLGGTAATVNAALERVAEMAAKVSALRREPIPVSELVLGLQCGGSDAYSGLTANPTLGVAADLLVAAGGKVILGETPEIYGAEHLLRDRAVSPEVGRRVDELIAWWQDYTARNGAELDSNPSKGNKAGGITTIWEKSLGAVLKGGTSPLTDVVAYAEAVTAAGLTFMDTPGYDPVSATGMVAGGATLLAFTTGRGSVFGSRPTPCLKISTTSRLYEHMRGDMDFDAGPAMSRQDQVRYGVRLFEALIDMASGAPSKSEALGFGTEEIVPWRMGAVV</sequence>
<accession>A0ABP5F1N0</accession>
<dbReference type="Gene3D" id="2.30.130.110">
    <property type="match status" value="1"/>
</dbReference>
<feature type="domain" description="SAF" evidence="4">
    <location>
        <begin position="67"/>
        <end position="138"/>
    </location>
</feature>
<evidence type="ECO:0000256" key="3">
    <source>
        <dbReference type="SAM" id="MobiDB-lite"/>
    </source>
</evidence>
<keyword evidence="2" id="KW-0456">Lyase</keyword>
<feature type="region of interest" description="Disordered" evidence="3">
    <location>
        <begin position="29"/>
        <end position="56"/>
    </location>
</feature>
<dbReference type="PANTHER" id="PTHR30536:SF5">
    <property type="entry name" value="ALTRONATE DEHYDRATASE"/>
    <property type="match status" value="1"/>
</dbReference>
<organism evidence="5 6">
    <name type="scientific">Catenulispora yoronensis</name>
    <dbReference type="NCBI Taxonomy" id="450799"/>
    <lineage>
        <taxon>Bacteria</taxon>
        <taxon>Bacillati</taxon>
        <taxon>Actinomycetota</taxon>
        <taxon>Actinomycetes</taxon>
        <taxon>Catenulisporales</taxon>
        <taxon>Catenulisporaceae</taxon>
        <taxon>Catenulispora</taxon>
    </lineage>
</organism>
<evidence type="ECO:0000313" key="5">
    <source>
        <dbReference type="EMBL" id="GAA2014335.1"/>
    </source>
</evidence>
<dbReference type="Proteomes" id="UP001500751">
    <property type="component" value="Unassembled WGS sequence"/>
</dbReference>
<evidence type="ECO:0000256" key="1">
    <source>
        <dbReference type="ARBA" id="ARBA00010986"/>
    </source>
</evidence>
<dbReference type="PANTHER" id="PTHR30536">
    <property type="entry name" value="ALTRONATE/GALACTARATE DEHYDRATASE"/>
    <property type="match status" value="1"/>
</dbReference>
<dbReference type="InterPro" id="IPR007392">
    <property type="entry name" value="GD_AH_second"/>
</dbReference>
<feature type="compositionally biased region" description="Pro residues" evidence="3">
    <location>
        <begin position="41"/>
        <end position="56"/>
    </location>
</feature>
<reference evidence="6" key="1">
    <citation type="journal article" date="2019" name="Int. J. Syst. Evol. Microbiol.">
        <title>The Global Catalogue of Microorganisms (GCM) 10K type strain sequencing project: providing services to taxonomists for standard genome sequencing and annotation.</title>
        <authorList>
            <consortium name="The Broad Institute Genomics Platform"/>
            <consortium name="The Broad Institute Genome Sequencing Center for Infectious Disease"/>
            <person name="Wu L."/>
            <person name="Ma J."/>
        </authorList>
    </citation>
    <scope>NUCLEOTIDE SEQUENCE [LARGE SCALE GENOMIC DNA]</scope>
    <source>
        <strain evidence="6">JCM 16014</strain>
    </source>
</reference>
<evidence type="ECO:0000313" key="6">
    <source>
        <dbReference type="Proteomes" id="UP001500751"/>
    </source>
</evidence>
<comment type="caution">
    <text evidence="5">The sequence shown here is derived from an EMBL/GenBank/DDBJ whole genome shotgun (WGS) entry which is preliminary data.</text>
</comment>
<name>A0ABP5F1N0_9ACTN</name>
<comment type="similarity">
    <text evidence="1">Belongs to the UxaA family.</text>
</comment>
<dbReference type="EMBL" id="BAAAQN010000003">
    <property type="protein sequence ID" value="GAA2014335.1"/>
    <property type="molecule type" value="Genomic_DNA"/>
</dbReference>
<dbReference type="InterPro" id="IPR013974">
    <property type="entry name" value="SAF"/>
</dbReference>
<dbReference type="InterPro" id="IPR052172">
    <property type="entry name" value="UxaA_altronate/galactarate_dh"/>
</dbReference>
<evidence type="ECO:0000256" key="2">
    <source>
        <dbReference type="ARBA" id="ARBA00023239"/>
    </source>
</evidence>
<proteinExistence type="inferred from homology"/>
<dbReference type="Pfam" id="PF04295">
    <property type="entry name" value="GD_AH_second"/>
    <property type="match status" value="1"/>
</dbReference>
<evidence type="ECO:0000259" key="4">
    <source>
        <dbReference type="SMART" id="SM00858"/>
    </source>
</evidence>
<protein>
    <submittedName>
        <fullName evidence="5">Altronate dehydratase family protein</fullName>
    </submittedName>
</protein>
<dbReference type="SMART" id="SM00858">
    <property type="entry name" value="SAF"/>
    <property type="match status" value="1"/>
</dbReference>
<dbReference type="Pfam" id="PF20629">
    <property type="entry name" value="GD_AH_C"/>
    <property type="match status" value="1"/>
</dbReference>
<gene>
    <name evidence="5" type="ORF">GCM10009839_06540</name>
</gene>